<dbReference type="SMART" id="SM00432">
    <property type="entry name" value="MADS"/>
    <property type="match status" value="1"/>
</dbReference>
<evidence type="ECO:0000256" key="6">
    <source>
        <dbReference type="SAM" id="MobiDB-lite"/>
    </source>
</evidence>
<name>A0A061ETW6_THECC</name>
<protein>
    <submittedName>
        <fullName evidence="8">AGAMOUS-like 48, putative</fullName>
    </submittedName>
</protein>
<proteinExistence type="predicted"/>
<dbReference type="GO" id="GO:0046983">
    <property type="term" value="F:protein dimerization activity"/>
    <property type="evidence" value="ECO:0007669"/>
    <property type="project" value="InterPro"/>
</dbReference>
<keyword evidence="9" id="KW-1185">Reference proteome</keyword>
<feature type="region of interest" description="Disordered" evidence="6">
    <location>
        <begin position="307"/>
        <end position="354"/>
    </location>
</feature>
<evidence type="ECO:0000313" key="8">
    <source>
        <dbReference type="EMBL" id="EOY08510.1"/>
    </source>
</evidence>
<dbReference type="HOGENOM" id="CLU_822813_0_0_1"/>
<dbReference type="Proteomes" id="UP000026915">
    <property type="component" value="Chromosome 5"/>
</dbReference>
<dbReference type="OMA" id="HERYMDQ"/>
<dbReference type="GO" id="GO:0006357">
    <property type="term" value="P:regulation of transcription by RNA polymerase II"/>
    <property type="evidence" value="ECO:0000318"/>
    <property type="project" value="GO_Central"/>
</dbReference>
<dbReference type="InterPro" id="IPR036879">
    <property type="entry name" value="TF_MADSbox_sf"/>
</dbReference>
<dbReference type="FunFam" id="3.40.1810.10:FF:000024">
    <property type="entry name" value="Agamous-like MADS-box protein AGL80"/>
    <property type="match status" value="1"/>
</dbReference>
<keyword evidence="3" id="KW-0238">DNA-binding</keyword>
<comment type="subcellular location">
    <subcellularLocation>
        <location evidence="1">Nucleus</location>
    </subcellularLocation>
</comment>
<evidence type="ECO:0000259" key="7">
    <source>
        <dbReference type="PROSITE" id="PS50066"/>
    </source>
</evidence>
<dbReference type="AlphaFoldDB" id="A0A061ETW6"/>
<evidence type="ECO:0000256" key="5">
    <source>
        <dbReference type="ARBA" id="ARBA00023242"/>
    </source>
</evidence>
<dbReference type="FunCoup" id="A0A061ETW6">
    <property type="interactions" value="18"/>
</dbReference>
<dbReference type="GO" id="GO:0005634">
    <property type="term" value="C:nucleus"/>
    <property type="evidence" value="ECO:0007669"/>
    <property type="project" value="UniProtKB-SubCell"/>
</dbReference>
<feature type="domain" description="MADS-box" evidence="7">
    <location>
        <begin position="1"/>
        <end position="49"/>
    </location>
</feature>
<gene>
    <name evidence="8" type="ORF">TCM_023006</name>
</gene>
<evidence type="ECO:0000256" key="4">
    <source>
        <dbReference type="ARBA" id="ARBA00023163"/>
    </source>
</evidence>
<dbReference type="PRINTS" id="PR00404">
    <property type="entry name" value="MADSDOMAIN"/>
</dbReference>
<dbReference type="EMBL" id="CM001883">
    <property type="protein sequence ID" value="EOY08510.1"/>
    <property type="molecule type" value="Genomic_DNA"/>
</dbReference>
<organism evidence="8 9">
    <name type="scientific">Theobroma cacao</name>
    <name type="common">Cacao</name>
    <name type="synonym">Cocoa</name>
    <dbReference type="NCBI Taxonomy" id="3641"/>
    <lineage>
        <taxon>Eukaryota</taxon>
        <taxon>Viridiplantae</taxon>
        <taxon>Streptophyta</taxon>
        <taxon>Embryophyta</taxon>
        <taxon>Tracheophyta</taxon>
        <taxon>Spermatophyta</taxon>
        <taxon>Magnoliopsida</taxon>
        <taxon>eudicotyledons</taxon>
        <taxon>Gunneridae</taxon>
        <taxon>Pentapetalae</taxon>
        <taxon>rosids</taxon>
        <taxon>malvids</taxon>
        <taxon>Malvales</taxon>
        <taxon>Malvaceae</taxon>
        <taxon>Byttnerioideae</taxon>
        <taxon>Theobroma</taxon>
    </lineage>
</organism>
<evidence type="ECO:0000256" key="3">
    <source>
        <dbReference type="ARBA" id="ARBA00023125"/>
    </source>
</evidence>
<accession>A0A061ETW6</accession>
<dbReference type="GO" id="GO:0000981">
    <property type="term" value="F:DNA-binding transcription factor activity, RNA polymerase II-specific"/>
    <property type="evidence" value="ECO:0000318"/>
    <property type="project" value="GO_Central"/>
</dbReference>
<evidence type="ECO:0000313" key="9">
    <source>
        <dbReference type="Proteomes" id="UP000026915"/>
    </source>
</evidence>
<dbReference type="CDD" id="cd00266">
    <property type="entry name" value="MADS_SRF_like"/>
    <property type="match status" value="1"/>
</dbReference>
<evidence type="ECO:0000256" key="2">
    <source>
        <dbReference type="ARBA" id="ARBA00023015"/>
    </source>
</evidence>
<dbReference type="PROSITE" id="PS50066">
    <property type="entry name" value="MADS_BOX_2"/>
    <property type="match status" value="1"/>
</dbReference>
<dbReference type="InParanoid" id="A0A061ETW6"/>
<dbReference type="Pfam" id="PF00319">
    <property type="entry name" value="SRF-TF"/>
    <property type="match status" value="1"/>
</dbReference>
<dbReference type="Gene3D" id="3.40.1810.10">
    <property type="entry name" value="Transcription factor, MADS-box"/>
    <property type="match status" value="1"/>
</dbReference>
<dbReference type="InterPro" id="IPR002100">
    <property type="entry name" value="TF_MADSbox"/>
</dbReference>
<dbReference type="GO" id="GO:0000978">
    <property type="term" value="F:RNA polymerase II cis-regulatory region sequence-specific DNA binding"/>
    <property type="evidence" value="ECO:0000318"/>
    <property type="project" value="GO_Central"/>
</dbReference>
<keyword evidence="5" id="KW-0539">Nucleus</keyword>
<evidence type="ECO:0000256" key="1">
    <source>
        <dbReference type="ARBA" id="ARBA00004123"/>
    </source>
</evidence>
<reference evidence="8 9" key="1">
    <citation type="journal article" date="2013" name="Genome Biol.">
        <title>The genome sequence of the most widely cultivated cacao type and its use to identify candidate genes regulating pod color.</title>
        <authorList>
            <person name="Motamayor J.C."/>
            <person name="Mockaitis K."/>
            <person name="Schmutz J."/>
            <person name="Haiminen N."/>
            <person name="Iii D.L."/>
            <person name="Cornejo O."/>
            <person name="Findley S.D."/>
            <person name="Zheng P."/>
            <person name="Utro F."/>
            <person name="Royaert S."/>
            <person name="Saski C."/>
            <person name="Jenkins J."/>
            <person name="Podicheti R."/>
            <person name="Zhao M."/>
            <person name="Scheffler B.E."/>
            <person name="Stack J.C."/>
            <person name="Feltus F.A."/>
            <person name="Mustiga G.M."/>
            <person name="Amores F."/>
            <person name="Phillips W."/>
            <person name="Marelli J.P."/>
            <person name="May G.D."/>
            <person name="Shapiro H."/>
            <person name="Ma J."/>
            <person name="Bustamante C.D."/>
            <person name="Schnell R.J."/>
            <person name="Main D."/>
            <person name="Gilbert D."/>
            <person name="Parida L."/>
            <person name="Kuhn D.N."/>
        </authorList>
    </citation>
    <scope>NUCLEOTIDE SEQUENCE [LARGE SCALE GENOMIC DNA]</scope>
    <source>
        <strain evidence="9">cv. Matina 1-6</strain>
    </source>
</reference>
<dbReference type="PANTHER" id="PTHR48019">
    <property type="entry name" value="SERUM RESPONSE FACTOR HOMOLOG"/>
    <property type="match status" value="1"/>
</dbReference>
<dbReference type="SUPFAM" id="SSF55455">
    <property type="entry name" value="SRF-like"/>
    <property type="match status" value="1"/>
</dbReference>
<feature type="region of interest" description="Disordered" evidence="6">
    <location>
        <begin position="178"/>
        <end position="198"/>
    </location>
</feature>
<dbReference type="GO" id="GO:0045944">
    <property type="term" value="P:positive regulation of transcription by RNA polymerase II"/>
    <property type="evidence" value="ECO:0007669"/>
    <property type="project" value="InterPro"/>
</dbReference>
<keyword evidence="4" id="KW-0804">Transcription</keyword>
<dbReference type="Gramene" id="EOY08510">
    <property type="protein sequence ID" value="EOY08510"/>
    <property type="gene ID" value="TCM_023006"/>
</dbReference>
<keyword evidence="2" id="KW-0805">Transcription regulation</keyword>
<dbReference type="InterPro" id="IPR033897">
    <property type="entry name" value="SRF-like_MADS-box"/>
</dbReference>
<dbReference type="eggNOG" id="KOG0014">
    <property type="taxonomic scope" value="Eukaryota"/>
</dbReference>
<dbReference type="InterPro" id="IPR050142">
    <property type="entry name" value="MADS-box/MEF2_TF"/>
</dbReference>
<sequence length="354" mass="38815">MARKKVKLAWIVNDSARKASLKKRRLGLLKKVNELTTLCGVNACVIICSPDETEPVVWPSQDVVQQQLVRFQSMPELERQKKMMNQETYLREKVTKEQEQLTKCQRRNKEIQMTHFMHQINQGKGLNELNLSELLGLTWFVEEKIKEIRKRIEFFQQVSFAPAGAPHHPHLPFPPQGPAVNETARIGSGSACHGGDGRTSTEPLLWDQWFIDMMNQNELKSAGSSSIRSDMGLPYHPLAGIAADDPGLPRHSFAAGSSGSAYMGLPHMSSRHQGAGAIDMGLSCGRSVSGSSFGPFRIDTGLGLHPSGGEVGSSSARSKLGLPPLRRFEGSSSGVGSDNGLPFDGKTWPNNFSP</sequence>